<dbReference type="RefSeq" id="WP_284721725.1">
    <property type="nucleotide sequence ID" value="NZ_JARZHI010000084.1"/>
</dbReference>
<evidence type="ECO:0000259" key="1">
    <source>
        <dbReference type="Pfam" id="PF18145"/>
    </source>
</evidence>
<gene>
    <name evidence="3" type="ORF">QHF89_43815</name>
</gene>
<evidence type="ECO:0000313" key="3">
    <source>
        <dbReference type="EMBL" id="MDI1436514.1"/>
    </source>
</evidence>
<evidence type="ECO:0000313" key="4">
    <source>
        <dbReference type="Proteomes" id="UP001160301"/>
    </source>
</evidence>
<dbReference type="InterPro" id="IPR045430">
    <property type="entry name" value="EAD1"/>
</dbReference>
<name>A0ABT6P7B8_9BACT</name>
<dbReference type="Pfam" id="PF19955">
    <property type="entry name" value="EAD1"/>
    <property type="match status" value="1"/>
</dbReference>
<sequence length="360" mass="40162">MLGAIGPEEIKRALPGSQSAAGWNSAEIVPIGATLGDSYKLDWSALQSEQDRLFDETLKPQLAGRKWFAYFGFAPIPLAIHLGYRVENRFDIDLYQLNHSQSKWVYTPDKPFPKRTALKPMKFPEHGSTDKGPVVIRVSTSARIRPEETAEVVPWSLFELDIALAEPYPDALETGGALAEVIEAFNLGIARLRALFPNRTAIHLFAAVPVGLAFKLGTLINPTMYRGVVTYQYAVKKWPQYQRAIVLAEDGLREEPFLDDAEYDWQKSTAVNFFETMVKAYGAGSRAEMILAQSGVDSAHLHVNQTPRDYWKTALEVAARGGHLRGLVRRAIEDSHITAHHREIKRLASGTHGTHKETSQ</sequence>
<comment type="caution">
    <text evidence="3">The sequence shown here is derived from an EMBL/GenBank/DDBJ whole genome shotgun (WGS) entry which is preliminary data.</text>
</comment>
<evidence type="ECO:0000259" key="2">
    <source>
        <dbReference type="Pfam" id="PF19955"/>
    </source>
</evidence>
<proteinExistence type="predicted"/>
<feature type="domain" description="Effector-associated" evidence="2">
    <location>
        <begin position="272"/>
        <end position="335"/>
    </location>
</feature>
<dbReference type="InterPro" id="IPR040836">
    <property type="entry name" value="SAVED"/>
</dbReference>
<dbReference type="Pfam" id="PF18145">
    <property type="entry name" value="SAVED"/>
    <property type="match status" value="1"/>
</dbReference>
<keyword evidence="4" id="KW-1185">Reference proteome</keyword>
<organism evidence="3 4">
    <name type="scientific">Polyangium sorediatum</name>
    <dbReference type="NCBI Taxonomy" id="889274"/>
    <lineage>
        <taxon>Bacteria</taxon>
        <taxon>Pseudomonadati</taxon>
        <taxon>Myxococcota</taxon>
        <taxon>Polyangia</taxon>
        <taxon>Polyangiales</taxon>
        <taxon>Polyangiaceae</taxon>
        <taxon>Polyangium</taxon>
    </lineage>
</organism>
<dbReference type="EMBL" id="JARZHI010000084">
    <property type="protein sequence ID" value="MDI1436514.1"/>
    <property type="molecule type" value="Genomic_DNA"/>
</dbReference>
<dbReference type="Proteomes" id="UP001160301">
    <property type="component" value="Unassembled WGS sequence"/>
</dbReference>
<dbReference type="NCBIfam" id="NF033611">
    <property type="entry name" value="SAVED"/>
    <property type="match status" value="1"/>
</dbReference>
<reference evidence="3 4" key="1">
    <citation type="submission" date="2023-04" db="EMBL/GenBank/DDBJ databases">
        <title>The genome sequence of Polyangium sorediatum DSM14670.</title>
        <authorList>
            <person name="Zhang X."/>
        </authorList>
    </citation>
    <scope>NUCLEOTIDE SEQUENCE [LARGE SCALE GENOMIC DNA]</scope>
    <source>
        <strain evidence="3 4">DSM 14670</strain>
    </source>
</reference>
<accession>A0ABT6P7B8</accession>
<feature type="domain" description="SMODS-associated and fused to various effectors" evidence="1">
    <location>
        <begin position="52"/>
        <end position="247"/>
    </location>
</feature>
<protein>
    <submittedName>
        <fullName evidence="3">SAVED domain-containing protein</fullName>
    </submittedName>
</protein>